<dbReference type="EMBL" id="JH792890">
    <property type="protein sequence ID" value="ELQ34655.1"/>
    <property type="molecule type" value="Genomic_DNA"/>
</dbReference>
<dbReference type="AlphaFoldDB" id="A0AA97NQT4"/>
<gene>
    <name evidence="1" type="ORF">OOU_Y34scaffold00751g21</name>
</gene>
<organism evidence="1">
    <name type="scientific">Pyricularia oryzae (strain Y34)</name>
    <name type="common">Rice blast fungus</name>
    <name type="synonym">Magnaporthe oryzae</name>
    <dbReference type="NCBI Taxonomy" id="1143189"/>
    <lineage>
        <taxon>Eukaryota</taxon>
        <taxon>Fungi</taxon>
        <taxon>Dikarya</taxon>
        <taxon>Ascomycota</taxon>
        <taxon>Pezizomycotina</taxon>
        <taxon>Sordariomycetes</taxon>
        <taxon>Sordariomycetidae</taxon>
        <taxon>Magnaporthales</taxon>
        <taxon>Pyriculariaceae</taxon>
        <taxon>Pyricularia</taxon>
    </lineage>
</organism>
<proteinExistence type="predicted"/>
<dbReference type="Proteomes" id="UP000011086">
    <property type="component" value="Unassembled WGS sequence"/>
</dbReference>
<reference evidence="1" key="1">
    <citation type="journal article" date="2012" name="PLoS Genet.">
        <title>Comparative analysis of the genomes of two field isolates of the rice blast fungus Magnaporthe oryzae.</title>
        <authorList>
            <person name="Xue M."/>
            <person name="Yang J."/>
            <person name="Li Z."/>
            <person name="Hu S."/>
            <person name="Yao N."/>
            <person name="Dean R.A."/>
            <person name="Zhao W."/>
            <person name="Shen M."/>
            <person name="Zhang H."/>
            <person name="Li C."/>
            <person name="Liu L."/>
            <person name="Cao L."/>
            <person name="Xu X."/>
            <person name="Xing Y."/>
            <person name="Hsiang T."/>
            <person name="Zhang Z."/>
            <person name="Xu J.R."/>
            <person name="Peng Y.L."/>
        </authorList>
    </citation>
    <scope>NUCLEOTIDE SEQUENCE</scope>
    <source>
        <strain evidence="1">Y34</strain>
    </source>
</reference>
<name>A0AA97NQT4_PYRO3</name>
<sequence>MSFLSSNPASAPLDNWPNGQWAAFRSRKAYSSQATTVGAPPVIPIIDRASLDGATKDESVWGMESVIQASRTRRTAHRTGEPVMKRLGIQPDTTHAVLGAISAVLGSQLMANLPPSIVSATDMLGEQHTNALWQRNPHFDCQGHVLDHLYAQPLRLAAVGSIQASRCLGDRSGGNKATMHWDADSCELEDGQGQLVQVVALVVGARKLLGEGTFRLRIRKYMDEAPNQFFSFALASINRGINSSLLLRSHSLADMERLYRKNHAFLMIHQARLPCFHRPSFGRRAGSQKAASCRPLLQLRMRLHLLLPYSQMQRLYRNEAVKDDGKSVRTLAILQESDRTCFNYVAAYHPERQDLMLLPEGETAGIY</sequence>
<protein>
    <submittedName>
        <fullName evidence="1">Uncharacterized protein</fullName>
    </submittedName>
</protein>
<evidence type="ECO:0000313" key="1">
    <source>
        <dbReference type="EMBL" id="ELQ34655.1"/>
    </source>
</evidence>
<accession>A0AA97NQT4</accession>